<name>A0A6M8BEA2_9CYAN</name>
<gene>
    <name evidence="1" type="ORF">HPC62_22105</name>
</gene>
<evidence type="ECO:0000313" key="1">
    <source>
        <dbReference type="EMBL" id="QKD85128.1"/>
    </source>
</evidence>
<accession>A0A6M8BEA2</accession>
<protein>
    <recommendedName>
        <fullName evidence="3">Biotin carboxylase</fullName>
    </recommendedName>
</protein>
<sequence>MAIAPWFYAPTALALVQIRLFDLSYQVCPEELGEGAVTPGGTSMPASCYIITGKAENPTNKDIYNADIFGRIYDANDNPVMQNRTRLGSIDEVPPGVSDFELRISVSENQPTPLKLEQFKAAGFAGTVRR</sequence>
<organism evidence="1 2">
    <name type="scientific">Thermoleptolyngbya sichuanensis A183</name>
    <dbReference type="NCBI Taxonomy" id="2737172"/>
    <lineage>
        <taxon>Bacteria</taxon>
        <taxon>Bacillati</taxon>
        <taxon>Cyanobacteriota</taxon>
        <taxon>Cyanophyceae</taxon>
        <taxon>Oculatellales</taxon>
        <taxon>Oculatellaceae</taxon>
        <taxon>Thermoleptolyngbya</taxon>
        <taxon>Thermoleptolyngbya sichuanensis</taxon>
    </lineage>
</organism>
<dbReference type="EMBL" id="CP053661">
    <property type="protein sequence ID" value="QKD85128.1"/>
    <property type="molecule type" value="Genomic_DNA"/>
</dbReference>
<proteinExistence type="predicted"/>
<dbReference type="AlphaFoldDB" id="A0A6M8BEA2"/>
<evidence type="ECO:0000313" key="2">
    <source>
        <dbReference type="Proteomes" id="UP000505210"/>
    </source>
</evidence>
<reference evidence="1 2" key="1">
    <citation type="submission" date="2020-05" db="EMBL/GenBank/DDBJ databases">
        <title>Complete genome sequence of of a novel Thermoleptolyngbya strain isolated from hot springs of Ganzi, Sichuan China.</title>
        <authorList>
            <person name="Tang J."/>
            <person name="Daroch M."/>
            <person name="Li L."/>
            <person name="Waleron K."/>
            <person name="Waleron M."/>
            <person name="Waleron M."/>
        </authorList>
    </citation>
    <scope>NUCLEOTIDE SEQUENCE [LARGE SCALE GENOMIC DNA]</scope>
    <source>
        <strain evidence="1 2">PKUAC-SCTA183</strain>
    </source>
</reference>
<evidence type="ECO:0008006" key="3">
    <source>
        <dbReference type="Google" id="ProtNLM"/>
    </source>
</evidence>
<dbReference type="Proteomes" id="UP000505210">
    <property type="component" value="Chromosome"/>
</dbReference>
<keyword evidence="2" id="KW-1185">Reference proteome</keyword>
<dbReference type="KEGG" id="theu:HPC62_22105"/>
<dbReference type="RefSeq" id="WP_172359115.1">
    <property type="nucleotide sequence ID" value="NZ_CP053661.1"/>
</dbReference>